<comment type="caution">
    <text evidence="8">The sequence shown here is derived from an EMBL/GenBank/DDBJ whole genome shotgun (WGS) entry which is preliminary data.</text>
</comment>
<feature type="transmembrane region" description="Helical" evidence="6">
    <location>
        <begin position="12"/>
        <end position="35"/>
    </location>
</feature>
<dbReference type="Gene3D" id="3.30.70.120">
    <property type="match status" value="1"/>
</dbReference>
<dbReference type="PANTHER" id="PTHR33545">
    <property type="entry name" value="UPF0750 MEMBRANE PROTEIN YITT-RELATED"/>
    <property type="match status" value="1"/>
</dbReference>
<dbReference type="Pfam" id="PF10035">
    <property type="entry name" value="DUF2179"/>
    <property type="match status" value="1"/>
</dbReference>
<dbReference type="Proteomes" id="UP000191154">
    <property type="component" value="Unassembled WGS sequence"/>
</dbReference>
<dbReference type="InterPro" id="IPR019264">
    <property type="entry name" value="DUF2179"/>
</dbReference>
<dbReference type="InterPro" id="IPR051461">
    <property type="entry name" value="UPF0750_membrane"/>
</dbReference>
<evidence type="ECO:0000256" key="3">
    <source>
        <dbReference type="ARBA" id="ARBA00022692"/>
    </source>
</evidence>
<evidence type="ECO:0000256" key="1">
    <source>
        <dbReference type="ARBA" id="ARBA00004651"/>
    </source>
</evidence>
<sequence length="286" mass="30973">MKKKKDNNVFSTVSRIIFLILGSILVSIGLETFLIPNNIIDGGMTGISIMASHITKGKLGMFLVIFNLPFIIIGYRQIGKTFALSTIFSLICLSIGVTFLNPVPGVTQDILLATIFGGIMMGAGVGLIIRNGGSLDGTEIVAIMLEKRSAFSIGEIVMFFNLFIIGSSGFIFGWDRAMYSLLAYYIAFKTIDVVVQGLDESKAVIIVSEKNKEISDAIMSRLGRGITLLDAKGAYTGNETNVIYVVLSRLEIAKLKNIVHGFDKGALITISSVEGTGKRYVKKAIH</sequence>
<dbReference type="InterPro" id="IPR003740">
    <property type="entry name" value="YitT"/>
</dbReference>
<feature type="transmembrane region" description="Helical" evidence="6">
    <location>
        <begin position="59"/>
        <end position="75"/>
    </location>
</feature>
<evidence type="ECO:0000256" key="6">
    <source>
        <dbReference type="SAM" id="Phobius"/>
    </source>
</evidence>
<comment type="subcellular location">
    <subcellularLocation>
        <location evidence="1">Cell membrane</location>
        <topology evidence="1">Multi-pass membrane protein</topology>
    </subcellularLocation>
</comment>
<evidence type="ECO:0000256" key="2">
    <source>
        <dbReference type="ARBA" id="ARBA00022475"/>
    </source>
</evidence>
<dbReference type="AlphaFoldDB" id="A0A1S8MTL1"/>
<evidence type="ECO:0000313" key="9">
    <source>
        <dbReference type="Proteomes" id="UP000191154"/>
    </source>
</evidence>
<keyword evidence="2" id="KW-1003">Cell membrane</keyword>
<organism evidence="8 9">
    <name type="scientific">Clostridium saccharobutylicum</name>
    <dbReference type="NCBI Taxonomy" id="169679"/>
    <lineage>
        <taxon>Bacteria</taxon>
        <taxon>Bacillati</taxon>
        <taxon>Bacillota</taxon>
        <taxon>Clostridia</taxon>
        <taxon>Eubacteriales</taxon>
        <taxon>Clostridiaceae</taxon>
        <taxon>Clostridium</taxon>
    </lineage>
</organism>
<dbReference type="PIRSF" id="PIRSF006483">
    <property type="entry name" value="Membrane_protein_YitT"/>
    <property type="match status" value="1"/>
</dbReference>
<dbReference type="Pfam" id="PF02588">
    <property type="entry name" value="YitT_membrane"/>
    <property type="match status" value="1"/>
</dbReference>
<feature type="transmembrane region" description="Helical" evidence="6">
    <location>
        <begin position="150"/>
        <end position="171"/>
    </location>
</feature>
<dbReference type="EMBL" id="LZYZ01000008">
    <property type="protein sequence ID" value="OOM07535.1"/>
    <property type="molecule type" value="Genomic_DNA"/>
</dbReference>
<feature type="domain" description="DUF2179" evidence="7">
    <location>
        <begin position="224"/>
        <end position="274"/>
    </location>
</feature>
<evidence type="ECO:0000259" key="7">
    <source>
        <dbReference type="Pfam" id="PF10035"/>
    </source>
</evidence>
<name>A0A1S8MTL1_CLOSA</name>
<keyword evidence="3 6" id="KW-0812">Transmembrane</keyword>
<evidence type="ECO:0000256" key="5">
    <source>
        <dbReference type="ARBA" id="ARBA00023136"/>
    </source>
</evidence>
<feature type="transmembrane region" description="Helical" evidence="6">
    <location>
        <begin position="82"/>
        <end position="104"/>
    </location>
</feature>
<accession>A0A1S8MTL1</accession>
<evidence type="ECO:0000313" key="8">
    <source>
        <dbReference type="EMBL" id="OOM07535.1"/>
    </source>
</evidence>
<dbReference type="PANTHER" id="PTHR33545:SF3">
    <property type="entry name" value="UPF0750 MEMBRANE PROTEIN YQFU"/>
    <property type="match status" value="1"/>
</dbReference>
<dbReference type="InterPro" id="IPR015867">
    <property type="entry name" value="N-reg_PII/ATP_PRibTrfase_C"/>
</dbReference>
<dbReference type="GO" id="GO:0005886">
    <property type="term" value="C:plasma membrane"/>
    <property type="evidence" value="ECO:0007669"/>
    <property type="project" value="UniProtKB-SubCell"/>
</dbReference>
<keyword evidence="4 6" id="KW-1133">Transmembrane helix</keyword>
<protein>
    <recommendedName>
        <fullName evidence="7">DUF2179 domain-containing protein</fullName>
    </recommendedName>
</protein>
<gene>
    <name evidence="8" type="ORF">CLOSAC_40650</name>
</gene>
<dbReference type="RefSeq" id="WP_077867057.1">
    <property type="nucleotide sequence ID" value="NZ_LZYZ01000008.1"/>
</dbReference>
<reference evidence="8 9" key="1">
    <citation type="submission" date="2016-05" db="EMBL/GenBank/DDBJ databases">
        <title>Microbial solvent formation.</title>
        <authorList>
            <person name="Poehlein A."/>
            <person name="Montoya Solano J.D."/>
            <person name="Flitsch S."/>
            <person name="Krabben P."/>
            <person name="Duerre P."/>
            <person name="Daniel R."/>
        </authorList>
    </citation>
    <scope>NUCLEOTIDE SEQUENCE [LARGE SCALE GENOMIC DNA]</scope>
    <source>
        <strain evidence="8 9">L1-8</strain>
    </source>
</reference>
<evidence type="ECO:0000256" key="4">
    <source>
        <dbReference type="ARBA" id="ARBA00022989"/>
    </source>
</evidence>
<proteinExistence type="predicted"/>
<dbReference type="CDD" id="cd16380">
    <property type="entry name" value="YitT_C"/>
    <property type="match status" value="1"/>
</dbReference>
<feature type="transmembrane region" description="Helical" evidence="6">
    <location>
        <begin position="110"/>
        <end position="129"/>
    </location>
</feature>
<keyword evidence="5 6" id="KW-0472">Membrane</keyword>